<dbReference type="Pfam" id="PF00134">
    <property type="entry name" value="Cyclin_N"/>
    <property type="match status" value="1"/>
</dbReference>
<feature type="domain" description="Cyclin-like" evidence="5">
    <location>
        <begin position="262"/>
        <end position="347"/>
    </location>
</feature>
<protein>
    <recommendedName>
        <fullName evidence="9">Cyclin B</fullName>
    </recommendedName>
</protein>
<dbReference type="InterPro" id="IPR039361">
    <property type="entry name" value="Cyclin"/>
</dbReference>
<comment type="caution">
    <text evidence="7">The sequence shown here is derived from an EMBL/GenBank/DDBJ whole genome shotgun (WGS) entry which is preliminary data.</text>
</comment>
<dbReference type="Pfam" id="PF02984">
    <property type="entry name" value="Cyclin_C"/>
    <property type="match status" value="1"/>
</dbReference>
<dbReference type="Proteomes" id="UP000801492">
    <property type="component" value="Unassembled WGS sequence"/>
</dbReference>
<reference evidence="7" key="1">
    <citation type="submission" date="2019-08" db="EMBL/GenBank/DDBJ databases">
        <title>The genome of the North American firefly Photinus pyralis.</title>
        <authorList>
            <consortium name="Photinus pyralis genome working group"/>
            <person name="Fallon T.R."/>
            <person name="Sander Lower S.E."/>
            <person name="Weng J.-K."/>
        </authorList>
    </citation>
    <scope>NUCLEOTIDE SEQUENCE</scope>
    <source>
        <strain evidence="7">TRF0915ILg1</strain>
        <tissue evidence="7">Whole body</tissue>
    </source>
</reference>
<proteinExistence type="inferred from homology"/>
<keyword evidence="3" id="KW-0131">Cell cycle</keyword>
<evidence type="ECO:0000259" key="5">
    <source>
        <dbReference type="SMART" id="SM00385"/>
    </source>
</evidence>
<evidence type="ECO:0000256" key="1">
    <source>
        <dbReference type="ARBA" id="ARBA00022618"/>
    </source>
</evidence>
<evidence type="ECO:0000256" key="3">
    <source>
        <dbReference type="ARBA" id="ARBA00023306"/>
    </source>
</evidence>
<dbReference type="EMBL" id="VTPC01001986">
    <property type="protein sequence ID" value="KAF2900791.1"/>
    <property type="molecule type" value="Genomic_DNA"/>
</dbReference>
<comment type="similarity">
    <text evidence="4">Belongs to the cyclin family.</text>
</comment>
<name>A0A8K0DB49_IGNLU</name>
<evidence type="ECO:0000313" key="7">
    <source>
        <dbReference type="EMBL" id="KAF2900791.1"/>
    </source>
</evidence>
<feature type="domain" description="Cyclin C-terminal" evidence="6">
    <location>
        <begin position="343"/>
        <end position="476"/>
    </location>
</feature>
<dbReference type="SMART" id="SM01332">
    <property type="entry name" value="Cyclin_C"/>
    <property type="match status" value="1"/>
</dbReference>
<evidence type="ECO:0000313" key="8">
    <source>
        <dbReference type="Proteomes" id="UP000801492"/>
    </source>
</evidence>
<dbReference type="GO" id="GO:0051301">
    <property type="term" value="P:cell division"/>
    <property type="evidence" value="ECO:0007669"/>
    <property type="project" value="UniProtKB-KW"/>
</dbReference>
<accession>A0A8K0DB49</accession>
<keyword evidence="1" id="KW-0132">Cell division</keyword>
<dbReference type="InterPro" id="IPR036915">
    <property type="entry name" value="Cyclin-like_sf"/>
</dbReference>
<dbReference type="InterPro" id="IPR006671">
    <property type="entry name" value="Cyclin_N"/>
</dbReference>
<dbReference type="PANTHER" id="PTHR10177">
    <property type="entry name" value="CYCLINS"/>
    <property type="match status" value="1"/>
</dbReference>
<organism evidence="7 8">
    <name type="scientific">Ignelater luminosus</name>
    <name type="common">Cucubano</name>
    <name type="synonym">Pyrophorus luminosus</name>
    <dbReference type="NCBI Taxonomy" id="2038154"/>
    <lineage>
        <taxon>Eukaryota</taxon>
        <taxon>Metazoa</taxon>
        <taxon>Ecdysozoa</taxon>
        <taxon>Arthropoda</taxon>
        <taxon>Hexapoda</taxon>
        <taxon>Insecta</taxon>
        <taxon>Pterygota</taxon>
        <taxon>Neoptera</taxon>
        <taxon>Endopterygota</taxon>
        <taxon>Coleoptera</taxon>
        <taxon>Polyphaga</taxon>
        <taxon>Elateriformia</taxon>
        <taxon>Elateroidea</taxon>
        <taxon>Elateridae</taxon>
        <taxon>Agrypninae</taxon>
        <taxon>Pyrophorini</taxon>
        <taxon>Ignelater</taxon>
    </lineage>
</organism>
<keyword evidence="2 4" id="KW-0195">Cyclin</keyword>
<dbReference type="GO" id="GO:0051726">
    <property type="term" value="P:regulation of cell cycle"/>
    <property type="evidence" value="ECO:0007669"/>
    <property type="project" value="UniProtKB-ARBA"/>
</dbReference>
<dbReference type="FunFam" id="1.10.472.10:FF:000010">
    <property type="entry name" value="G1/S-specific cyclin Cln1"/>
    <property type="match status" value="1"/>
</dbReference>
<dbReference type="GO" id="GO:0019887">
    <property type="term" value="F:protein kinase regulator activity"/>
    <property type="evidence" value="ECO:0007669"/>
    <property type="project" value="UniProtKB-ARBA"/>
</dbReference>
<keyword evidence="8" id="KW-1185">Reference proteome</keyword>
<gene>
    <name evidence="7" type="ORF">ILUMI_05391</name>
</gene>
<evidence type="ECO:0000256" key="2">
    <source>
        <dbReference type="ARBA" id="ARBA00023127"/>
    </source>
</evidence>
<dbReference type="OrthoDB" id="6370339at2759"/>
<dbReference type="AlphaFoldDB" id="A0A8K0DB49"/>
<dbReference type="SUPFAM" id="SSF47954">
    <property type="entry name" value="Cyclin-like"/>
    <property type="match status" value="2"/>
</dbReference>
<dbReference type="Gene3D" id="1.10.472.10">
    <property type="entry name" value="Cyclin-like"/>
    <property type="match status" value="2"/>
</dbReference>
<evidence type="ECO:0000256" key="4">
    <source>
        <dbReference type="RuleBase" id="RU000383"/>
    </source>
</evidence>
<dbReference type="InterPro" id="IPR013763">
    <property type="entry name" value="Cyclin-like_dom"/>
</dbReference>
<evidence type="ECO:0008006" key="9">
    <source>
        <dbReference type="Google" id="ProtNLM"/>
    </source>
</evidence>
<dbReference type="SMART" id="SM00385">
    <property type="entry name" value="CYCLIN"/>
    <property type="match status" value="1"/>
</dbReference>
<evidence type="ECO:0000259" key="6">
    <source>
        <dbReference type="SMART" id="SM01332"/>
    </source>
</evidence>
<dbReference type="InterPro" id="IPR004367">
    <property type="entry name" value="Cyclin_C-dom"/>
</dbReference>
<sequence length="482" mass="55697">MDKKTTIPIKVTYDQLNFEKANKDIASIVKKENITKVSKVSTTASSSQQNNIQLPKLKSRILSDTAVLIPQKKLKTGINHRSTRAPLIDLDRNVNTSKVKEDRTKITVRKSLTPYPTAVINDVESDTDEVFVDGAQHYLAYKSESSKQNDRTQVFLTSLNGNKHFSPIRSNIYAAKSTIISQGIPEKTERHGKKKTLSYGRQSIVNRQSTPQLKYLDDYYNTEYLQDILLYQLKNDWKYTVAQNFLKFHNSHNNESRTAVINWIIRAQDYFNSSVSVLFTTIRLFDKLLENIFIPCNMCQLIGLVITWIIYKYEDDKNLLTVTKMLALCNGTYTAEQFLKMEKKILTFFNFDISVPDVTIYVESHIIELKIENELLTQCVYYILECYALTTRFSTDIPSVQAAAAICLALNILYPSLKLWNRLEKVIGYYAEKEIANTMDGMLHQVHKIQDPEYKYRQPYYKYSTKDREQASLVLLHRLVAS</sequence>